<name>A0ABR9AFR3_9BACT</name>
<dbReference type="Pfam" id="PF00144">
    <property type="entry name" value="Beta-lactamase"/>
    <property type="match status" value="1"/>
</dbReference>
<evidence type="ECO:0000313" key="3">
    <source>
        <dbReference type="EMBL" id="MBD8487692.1"/>
    </source>
</evidence>
<accession>A0ABR9AFR3</accession>
<dbReference type="InterPro" id="IPR001466">
    <property type="entry name" value="Beta-lactam-related"/>
</dbReference>
<proteinExistence type="predicted"/>
<dbReference type="Gene3D" id="3.40.710.10">
    <property type="entry name" value="DD-peptidase/beta-lactamase superfamily"/>
    <property type="match status" value="1"/>
</dbReference>
<evidence type="ECO:0000259" key="2">
    <source>
        <dbReference type="Pfam" id="PF00144"/>
    </source>
</evidence>
<dbReference type="SUPFAM" id="SSF56601">
    <property type="entry name" value="beta-lactamase/transpeptidase-like"/>
    <property type="match status" value="1"/>
</dbReference>
<keyword evidence="4" id="KW-1185">Reference proteome</keyword>
<evidence type="ECO:0000313" key="4">
    <source>
        <dbReference type="Proteomes" id="UP000647133"/>
    </source>
</evidence>
<feature type="domain" description="Beta-lactamase-related" evidence="2">
    <location>
        <begin position="32"/>
        <end position="338"/>
    </location>
</feature>
<dbReference type="EMBL" id="JACYTQ010000001">
    <property type="protein sequence ID" value="MBD8487692.1"/>
    <property type="molecule type" value="Genomic_DNA"/>
</dbReference>
<comment type="caution">
    <text evidence="3">The sequence shown here is derived from an EMBL/GenBank/DDBJ whole genome shotgun (WGS) entry which is preliminary data.</text>
</comment>
<reference evidence="3 4" key="1">
    <citation type="submission" date="2020-09" db="EMBL/GenBank/DDBJ databases">
        <title>Echinicola sp. CAU 1574 isolated from sand of Sido Beach.</title>
        <authorList>
            <person name="Kim W."/>
        </authorList>
    </citation>
    <scope>NUCLEOTIDE SEQUENCE [LARGE SCALE GENOMIC DNA]</scope>
    <source>
        <strain evidence="3 4">CAU 1574</strain>
    </source>
</reference>
<dbReference type="InterPro" id="IPR012338">
    <property type="entry name" value="Beta-lactam/transpept-like"/>
</dbReference>
<keyword evidence="1" id="KW-0732">Signal</keyword>
<feature type="signal peptide" evidence="1">
    <location>
        <begin position="1"/>
        <end position="18"/>
    </location>
</feature>
<protein>
    <submittedName>
        <fullName evidence="3">Beta-lactamase family protein</fullName>
    </submittedName>
</protein>
<dbReference type="PANTHER" id="PTHR46825:SF9">
    <property type="entry name" value="BETA-LACTAMASE-RELATED DOMAIN-CONTAINING PROTEIN"/>
    <property type="match status" value="1"/>
</dbReference>
<sequence>MKLIITIISVLTSAVAFSQTNFDKDISRILNSNVASESEPGITVGVVQNGELIYHTSKGSMNLEYELSFNDSTVFGLASVTKQFTSACIGILEKQGKLSISDDVRKYIPELANYKEIIQIKHLLNHTSGIRNHNVLLDLQGFDYKHRGYTNKMIQELMFKQKGVNNLPGEKMLYSNTNYVLLALIIERVSGMKIEEFAKQEIFEPLKMHKTFYSKNIEDVIKNRAYPYYQESGKYQQPKSLTHCIGAGGMASTVQDLAKWSNIFLNPNHDFSYLAEFITELDTLNNGQLMKHARGMFVSPYKGFTTYNHSGRDLGMRSQFICVPKKSLAVIIYTNSEDINAVNISYEILNLFMDETSVENQKQNKHEHSITQKKRFEGIYQELNSDLRMEIFVENDTLKAISSFGRNATPLISKSANSLVRLDNPSIVYTFQTKESTDADLLVDFGGAIFYFERIELAPSPNQNLNEIVGNYYSEELNVTYSISIENNNLILSYPNNEGIQIKEGVKDTFGANRRTKYTFNRGNNGKVISFKVASEGTVKDILFEKIN</sequence>
<organism evidence="3 4">
    <name type="scientific">Echinicola arenosa</name>
    <dbReference type="NCBI Taxonomy" id="2774144"/>
    <lineage>
        <taxon>Bacteria</taxon>
        <taxon>Pseudomonadati</taxon>
        <taxon>Bacteroidota</taxon>
        <taxon>Cytophagia</taxon>
        <taxon>Cytophagales</taxon>
        <taxon>Cyclobacteriaceae</taxon>
        <taxon>Echinicola</taxon>
    </lineage>
</organism>
<dbReference type="PANTHER" id="PTHR46825">
    <property type="entry name" value="D-ALANYL-D-ALANINE-CARBOXYPEPTIDASE/ENDOPEPTIDASE AMPH"/>
    <property type="match status" value="1"/>
</dbReference>
<evidence type="ECO:0000256" key="1">
    <source>
        <dbReference type="SAM" id="SignalP"/>
    </source>
</evidence>
<dbReference type="RefSeq" id="WP_192008063.1">
    <property type="nucleotide sequence ID" value="NZ_JACYTQ010000001.1"/>
</dbReference>
<dbReference type="InterPro" id="IPR050491">
    <property type="entry name" value="AmpC-like"/>
</dbReference>
<gene>
    <name evidence="3" type="ORF">IFO69_02915</name>
</gene>
<feature type="chain" id="PRO_5046113852" evidence="1">
    <location>
        <begin position="19"/>
        <end position="548"/>
    </location>
</feature>
<dbReference type="Proteomes" id="UP000647133">
    <property type="component" value="Unassembled WGS sequence"/>
</dbReference>